<feature type="domain" description="Glycosyltransferase RgtA/B/C/D-like" evidence="9">
    <location>
        <begin position="23"/>
        <end position="166"/>
    </location>
</feature>
<dbReference type="EMBL" id="CP060587">
    <property type="protein sequence ID" value="QNL94983.1"/>
    <property type="molecule type" value="Genomic_DNA"/>
</dbReference>
<evidence type="ECO:0000259" key="9">
    <source>
        <dbReference type="Pfam" id="PF13231"/>
    </source>
</evidence>
<feature type="transmembrane region" description="Helical" evidence="8">
    <location>
        <begin position="149"/>
        <end position="171"/>
    </location>
</feature>
<protein>
    <submittedName>
        <fullName evidence="10">Glycosyltransferase family 39 protein</fullName>
    </submittedName>
</protein>
<evidence type="ECO:0000256" key="1">
    <source>
        <dbReference type="ARBA" id="ARBA00004651"/>
    </source>
</evidence>
<feature type="transmembrane region" description="Helical" evidence="8">
    <location>
        <begin position="58"/>
        <end position="77"/>
    </location>
</feature>
<dbReference type="PANTHER" id="PTHR33908:SF3">
    <property type="entry name" value="UNDECAPRENYL PHOSPHATE-ALPHA-4-AMINO-4-DEOXY-L-ARABINOSE ARABINOSYL TRANSFERASE"/>
    <property type="match status" value="1"/>
</dbReference>
<proteinExistence type="predicted"/>
<keyword evidence="4" id="KW-0808">Transferase</keyword>
<keyword evidence="2" id="KW-1003">Cell membrane</keyword>
<keyword evidence="3" id="KW-0328">Glycosyltransferase</keyword>
<keyword evidence="5 8" id="KW-0812">Transmembrane</keyword>
<dbReference type="InterPro" id="IPR050297">
    <property type="entry name" value="LipidA_mod_glycosyltrf_83"/>
</dbReference>
<evidence type="ECO:0000256" key="2">
    <source>
        <dbReference type="ARBA" id="ARBA00022475"/>
    </source>
</evidence>
<feature type="transmembrane region" description="Helical" evidence="8">
    <location>
        <begin position="209"/>
        <end position="232"/>
    </location>
</feature>
<feature type="transmembrane region" description="Helical" evidence="8">
    <location>
        <begin position="296"/>
        <end position="314"/>
    </location>
</feature>
<evidence type="ECO:0000256" key="8">
    <source>
        <dbReference type="SAM" id="Phobius"/>
    </source>
</evidence>
<name>A0ABX6SU99_9ACTN</name>
<comment type="subcellular location">
    <subcellularLocation>
        <location evidence="1">Cell membrane</location>
        <topology evidence="1">Multi-pass membrane protein</topology>
    </subcellularLocation>
</comment>
<feature type="transmembrane region" description="Helical" evidence="8">
    <location>
        <begin position="244"/>
        <end position="264"/>
    </location>
</feature>
<keyword evidence="11" id="KW-1185">Reference proteome</keyword>
<keyword evidence="7 8" id="KW-0472">Membrane</keyword>
<evidence type="ECO:0000256" key="4">
    <source>
        <dbReference type="ARBA" id="ARBA00022679"/>
    </source>
</evidence>
<dbReference type="Proteomes" id="UP000515871">
    <property type="component" value="Chromosome"/>
</dbReference>
<evidence type="ECO:0000256" key="6">
    <source>
        <dbReference type="ARBA" id="ARBA00022989"/>
    </source>
</evidence>
<evidence type="ECO:0000256" key="5">
    <source>
        <dbReference type="ARBA" id="ARBA00022692"/>
    </source>
</evidence>
<dbReference type="RefSeq" id="WP_187411751.1">
    <property type="nucleotide sequence ID" value="NZ_CP060587.1"/>
</dbReference>
<dbReference type="Pfam" id="PF13231">
    <property type="entry name" value="PMT_2"/>
    <property type="match status" value="1"/>
</dbReference>
<dbReference type="InterPro" id="IPR038731">
    <property type="entry name" value="RgtA/B/C-like"/>
</dbReference>
<gene>
    <name evidence="10" type="ORF">H9L21_03265</name>
</gene>
<organism evidence="10 11">
    <name type="scientific">Aeromicrobium senzhongii</name>
    <dbReference type="NCBI Taxonomy" id="2663859"/>
    <lineage>
        <taxon>Bacteria</taxon>
        <taxon>Bacillati</taxon>
        <taxon>Actinomycetota</taxon>
        <taxon>Actinomycetes</taxon>
        <taxon>Propionibacteriales</taxon>
        <taxon>Nocardioidaceae</taxon>
        <taxon>Aeromicrobium</taxon>
    </lineage>
</organism>
<feature type="transmembrane region" description="Helical" evidence="8">
    <location>
        <begin position="31"/>
        <end position="52"/>
    </location>
</feature>
<sequence length="454" mass="48606">MAGLLERIDAVHGAYYLVLHGWISAFGASELAVRSLSAIAIGVAVAGTYVLARQLFDSSVVPSAAALILAVLPRVTWMGLETRSFALATAAAVWMTVAFVWAGRAGGRRWWAYAALVTVGVLFHLYVALLVVVHALAIPWFVERTRERLHWSLAAAGGMLVAAPLVVTALGQRGQLTQTELSVPGFVRRAVVNQWFLGETPGGVEAGPWLPAALMLALAGWIAAGVGAIRLLRAPRPQAQTGAAMLLLGWILLPTVVIGGWSLLGGSLYHPRYFGYCAPALAMLIAMGLTTIHGRFARVALVGGLVLLVAPIYASQRMEGAKSGYDWSRVAERIAERAREGDGVYFSPSRMDDASVVRATSRPIASAYPEPFAGLVDVTRISDPADSHLLFAGSRQLAVAGSTLDGLDTIWVVRRTDLEAAARDRDEELLAEHGLTPTDAWSGPRTTLVRFDRR</sequence>
<accession>A0ABX6SU99</accession>
<keyword evidence="6 8" id="KW-1133">Transmembrane helix</keyword>
<reference evidence="10 11" key="1">
    <citation type="submission" date="2020-08" db="EMBL/GenBank/DDBJ databases">
        <title>Novel species in genus Aeromicrobium.</title>
        <authorList>
            <person name="Zhang G."/>
        </authorList>
    </citation>
    <scope>NUCLEOTIDE SEQUENCE [LARGE SCALE GENOMIC DNA]</scope>
    <source>
        <strain evidence="11">zg-629</strain>
    </source>
</reference>
<evidence type="ECO:0000256" key="7">
    <source>
        <dbReference type="ARBA" id="ARBA00023136"/>
    </source>
</evidence>
<dbReference type="PANTHER" id="PTHR33908">
    <property type="entry name" value="MANNOSYLTRANSFERASE YKCB-RELATED"/>
    <property type="match status" value="1"/>
</dbReference>
<feature type="transmembrane region" description="Helical" evidence="8">
    <location>
        <begin position="270"/>
        <end position="289"/>
    </location>
</feature>
<feature type="transmembrane region" description="Helical" evidence="8">
    <location>
        <begin position="110"/>
        <end position="137"/>
    </location>
</feature>
<evidence type="ECO:0000313" key="11">
    <source>
        <dbReference type="Proteomes" id="UP000515871"/>
    </source>
</evidence>
<evidence type="ECO:0000256" key="3">
    <source>
        <dbReference type="ARBA" id="ARBA00022676"/>
    </source>
</evidence>
<feature type="transmembrane region" description="Helical" evidence="8">
    <location>
        <begin position="84"/>
        <end position="104"/>
    </location>
</feature>
<evidence type="ECO:0000313" key="10">
    <source>
        <dbReference type="EMBL" id="QNL94983.1"/>
    </source>
</evidence>